<comment type="caution">
    <text evidence="2">The sequence shown here is derived from an EMBL/GenBank/DDBJ whole genome shotgun (WGS) entry which is preliminary data.</text>
</comment>
<protein>
    <submittedName>
        <fullName evidence="2">Uncharacterized protein</fullName>
    </submittedName>
</protein>
<name>A0A080Z652_PHYNI</name>
<evidence type="ECO:0000313" key="2">
    <source>
        <dbReference type="EMBL" id="ETO62113.1"/>
    </source>
</evidence>
<feature type="region of interest" description="Disordered" evidence="1">
    <location>
        <begin position="91"/>
        <end position="124"/>
    </location>
</feature>
<gene>
    <name evidence="2" type="ORF">F444_19961</name>
</gene>
<reference evidence="2 3" key="1">
    <citation type="submission" date="2013-11" db="EMBL/GenBank/DDBJ databases">
        <title>The Genome Sequence of Phytophthora parasitica P1976.</title>
        <authorList>
            <consortium name="The Broad Institute Genomics Platform"/>
            <person name="Russ C."/>
            <person name="Tyler B."/>
            <person name="Panabieres F."/>
            <person name="Shan W."/>
            <person name="Tripathy S."/>
            <person name="Grunwald N."/>
            <person name="Machado M."/>
            <person name="Johnson C.S."/>
            <person name="Walker B."/>
            <person name="Young S."/>
            <person name="Zeng Q."/>
            <person name="Gargeya S."/>
            <person name="Fitzgerald M."/>
            <person name="Haas B."/>
            <person name="Abouelleil A."/>
            <person name="Allen A.W."/>
            <person name="Alvarado L."/>
            <person name="Arachchi H.M."/>
            <person name="Berlin A.M."/>
            <person name="Chapman S.B."/>
            <person name="Gainer-Dewar J."/>
            <person name="Goldberg J."/>
            <person name="Griggs A."/>
            <person name="Gujja S."/>
            <person name="Hansen M."/>
            <person name="Howarth C."/>
            <person name="Imamovic A."/>
            <person name="Ireland A."/>
            <person name="Larimer J."/>
            <person name="McCowan C."/>
            <person name="Murphy C."/>
            <person name="Pearson M."/>
            <person name="Poon T.W."/>
            <person name="Priest M."/>
            <person name="Roberts A."/>
            <person name="Saif S."/>
            <person name="Shea T."/>
            <person name="Sisk P."/>
            <person name="Sykes S."/>
            <person name="Wortman J."/>
            <person name="Nusbaum C."/>
            <person name="Birren B."/>
        </authorList>
    </citation>
    <scope>NUCLEOTIDE SEQUENCE [LARGE SCALE GENOMIC DNA]</scope>
    <source>
        <strain evidence="2 3">P1976</strain>
    </source>
</reference>
<dbReference type="AlphaFoldDB" id="A0A080Z652"/>
<sequence>MKTSELLGKKTEGPIECSLSGSVAYVAIQLCTRKLVSLRALSSRRDWPASSFTLHLARGGPKNECLKTYSDEYNFLRQHQVPSSIKAMTNEKNKIDPGMKSGDPALDFPTRKASTRGLTRGTPG</sequence>
<dbReference type="Proteomes" id="UP000028582">
    <property type="component" value="Unassembled WGS sequence"/>
</dbReference>
<evidence type="ECO:0000313" key="3">
    <source>
        <dbReference type="Proteomes" id="UP000028582"/>
    </source>
</evidence>
<evidence type="ECO:0000256" key="1">
    <source>
        <dbReference type="SAM" id="MobiDB-lite"/>
    </source>
</evidence>
<dbReference type="EMBL" id="ANJA01003666">
    <property type="protein sequence ID" value="ETO62113.1"/>
    <property type="molecule type" value="Genomic_DNA"/>
</dbReference>
<proteinExistence type="predicted"/>
<accession>A0A080Z652</accession>
<organism evidence="2 3">
    <name type="scientific">Phytophthora nicotianae P1976</name>
    <dbReference type="NCBI Taxonomy" id="1317066"/>
    <lineage>
        <taxon>Eukaryota</taxon>
        <taxon>Sar</taxon>
        <taxon>Stramenopiles</taxon>
        <taxon>Oomycota</taxon>
        <taxon>Peronosporomycetes</taxon>
        <taxon>Peronosporales</taxon>
        <taxon>Peronosporaceae</taxon>
        <taxon>Phytophthora</taxon>
    </lineage>
</organism>